<keyword evidence="3" id="KW-0328">Glycosyltransferase</keyword>
<comment type="caution">
    <text evidence="5">The sequence shown here is derived from an EMBL/GenBank/DDBJ whole genome shotgun (WGS) entry which is preliminary data.</text>
</comment>
<dbReference type="GO" id="GO:0080044">
    <property type="term" value="F:quercetin 7-O-glucosyltransferase activity"/>
    <property type="evidence" value="ECO:0007669"/>
    <property type="project" value="TreeGrafter"/>
</dbReference>
<protein>
    <recommendedName>
        <fullName evidence="4">Glycosyltransferase</fullName>
        <ecNumber evidence="4">2.4.1.-</ecNumber>
    </recommendedName>
</protein>
<dbReference type="AlphaFoldDB" id="A0A8T2S003"/>
<dbReference type="EMBL" id="CM035428">
    <property type="protein sequence ID" value="KAH7301068.1"/>
    <property type="molecule type" value="Genomic_DNA"/>
</dbReference>
<dbReference type="PANTHER" id="PTHR11926">
    <property type="entry name" value="GLUCOSYL/GLUCURONOSYL TRANSFERASES"/>
    <property type="match status" value="1"/>
</dbReference>
<evidence type="ECO:0000256" key="3">
    <source>
        <dbReference type="RuleBase" id="RU003718"/>
    </source>
</evidence>
<dbReference type="InterPro" id="IPR002213">
    <property type="entry name" value="UDP_glucos_trans"/>
</dbReference>
<keyword evidence="6" id="KW-1185">Reference proteome</keyword>
<dbReference type="GO" id="GO:0080043">
    <property type="term" value="F:quercetin 3-O-glucosyltransferase activity"/>
    <property type="evidence" value="ECO:0007669"/>
    <property type="project" value="TreeGrafter"/>
</dbReference>
<evidence type="ECO:0000313" key="5">
    <source>
        <dbReference type="EMBL" id="KAH7301068.1"/>
    </source>
</evidence>
<evidence type="ECO:0000313" key="6">
    <source>
        <dbReference type="Proteomes" id="UP000825935"/>
    </source>
</evidence>
<keyword evidence="2 3" id="KW-0808">Transferase</keyword>
<gene>
    <name evidence="5" type="ORF">KP509_23G011000</name>
</gene>
<proteinExistence type="inferred from homology"/>
<sequence>MATSSRLQMRGFAFPLPAQSHMSALMRLCETLSSPPHDVLSVTFINIHAVHERLIGSQHRQNGSSCAESDLDVKNGESSRDVDRRIFLAFLPIPGLDFQTLFQSTVQTTVIALDNAVPAISQLLQTHMHQENPVTCVFSDISIADIMLKATEPVSLPRAWICTSSASFLLFFHYLQEGIVPMEKIMEMLENRKIRNEEIFQETLPGLPTLTNAEVPQTPVPDGQPHDEDRYLYNVLIRNLTRIKEKGDCILVNSFEELEPDAFRALRQRLGVPVYAVGPLKGEISTSLWNEDNECLHWLDQQPAKSVLYISSGSLAVTSPLQVNEICEALLREKQRFLWVHRTQGPVYNSSDACLSSISADFLSKTQDQGRIVQWAPQRQVLRHPAVAAFVSHCGWNSTIEAVECGVPMLCLPLFYDQFMDAKFASEVWKMGLRLSSSRADGVVDRDALQRAFAMVTKGKEGEELRSNARRLQRSSDLARLEGGSSYTDIQLFIKRLKDVGPPNCVPTPKHCSEDYFCIRSEQSKTA</sequence>
<dbReference type="Gene3D" id="3.40.50.2000">
    <property type="entry name" value="Glycogen Phosphorylase B"/>
    <property type="match status" value="2"/>
</dbReference>
<dbReference type="FunFam" id="3.40.50.2000:FF:000060">
    <property type="entry name" value="Glycosyltransferase"/>
    <property type="match status" value="1"/>
</dbReference>
<dbReference type="Pfam" id="PF00201">
    <property type="entry name" value="UDPGT"/>
    <property type="match status" value="1"/>
</dbReference>
<dbReference type="Proteomes" id="UP000825935">
    <property type="component" value="Chromosome 23"/>
</dbReference>
<comment type="similarity">
    <text evidence="1 3">Belongs to the UDP-glycosyltransferase family.</text>
</comment>
<organism evidence="5 6">
    <name type="scientific">Ceratopteris richardii</name>
    <name type="common">Triangle waterfern</name>
    <dbReference type="NCBI Taxonomy" id="49495"/>
    <lineage>
        <taxon>Eukaryota</taxon>
        <taxon>Viridiplantae</taxon>
        <taxon>Streptophyta</taxon>
        <taxon>Embryophyta</taxon>
        <taxon>Tracheophyta</taxon>
        <taxon>Polypodiopsida</taxon>
        <taxon>Polypodiidae</taxon>
        <taxon>Polypodiales</taxon>
        <taxon>Pteridineae</taxon>
        <taxon>Pteridaceae</taxon>
        <taxon>Parkerioideae</taxon>
        <taxon>Ceratopteris</taxon>
    </lineage>
</organism>
<evidence type="ECO:0000256" key="4">
    <source>
        <dbReference type="RuleBase" id="RU362057"/>
    </source>
</evidence>
<dbReference type="PANTHER" id="PTHR11926:SF774">
    <property type="entry name" value="UDP-GLYCOSYLTRANSFERASE 85A1-RELATED"/>
    <property type="match status" value="1"/>
</dbReference>
<evidence type="ECO:0000256" key="2">
    <source>
        <dbReference type="ARBA" id="ARBA00022679"/>
    </source>
</evidence>
<dbReference type="CDD" id="cd03784">
    <property type="entry name" value="GT1_Gtf-like"/>
    <property type="match status" value="1"/>
</dbReference>
<dbReference type="EC" id="2.4.1.-" evidence="4"/>
<dbReference type="InterPro" id="IPR035595">
    <property type="entry name" value="UDP_glycos_trans_CS"/>
</dbReference>
<accession>A0A8T2S003</accession>
<reference evidence="5 6" key="1">
    <citation type="submission" date="2021-08" db="EMBL/GenBank/DDBJ databases">
        <title>WGS assembly of Ceratopteris richardii.</title>
        <authorList>
            <person name="Marchant D.B."/>
            <person name="Chen G."/>
            <person name="Jenkins J."/>
            <person name="Shu S."/>
            <person name="Leebens-Mack J."/>
            <person name="Grimwood J."/>
            <person name="Schmutz J."/>
            <person name="Soltis P."/>
            <person name="Soltis D."/>
            <person name="Chen Z.-H."/>
        </authorList>
    </citation>
    <scope>NUCLEOTIDE SEQUENCE [LARGE SCALE GENOMIC DNA]</scope>
    <source>
        <strain evidence="5">Whitten #5841</strain>
        <tissue evidence="5">Leaf</tissue>
    </source>
</reference>
<evidence type="ECO:0000256" key="1">
    <source>
        <dbReference type="ARBA" id="ARBA00009995"/>
    </source>
</evidence>
<dbReference type="SUPFAM" id="SSF53756">
    <property type="entry name" value="UDP-Glycosyltransferase/glycogen phosphorylase"/>
    <property type="match status" value="1"/>
</dbReference>
<dbReference type="PROSITE" id="PS00375">
    <property type="entry name" value="UDPGT"/>
    <property type="match status" value="1"/>
</dbReference>
<name>A0A8T2S003_CERRI</name>
<dbReference type="OrthoDB" id="5835829at2759"/>